<protein>
    <submittedName>
        <fullName evidence="2">Uncharacterized protein</fullName>
    </submittedName>
</protein>
<evidence type="ECO:0000313" key="3">
    <source>
        <dbReference type="Proteomes" id="UP001168098"/>
    </source>
</evidence>
<proteinExistence type="predicted"/>
<reference evidence="2 3" key="1">
    <citation type="journal article" date="2023" name="BMC Biotechnol.">
        <title>Vitis rotundifolia cv Carlos genome sequencing.</title>
        <authorList>
            <person name="Huff M."/>
            <person name="Hulse-Kemp A."/>
            <person name="Scheffler B."/>
            <person name="Youngblood R."/>
            <person name="Simpson S."/>
            <person name="Babiker E."/>
            <person name="Staton M."/>
        </authorList>
    </citation>
    <scope>NUCLEOTIDE SEQUENCE [LARGE SCALE GENOMIC DNA]</scope>
    <source>
        <tissue evidence="2">Leaf</tissue>
    </source>
</reference>
<evidence type="ECO:0000256" key="1">
    <source>
        <dbReference type="SAM" id="MobiDB-lite"/>
    </source>
</evidence>
<organism evidence="2 3">
    <name type="scientific">Vitis rotundifolia</name>
    <name type="common">Muscadine grape</name>
    <dbReference type="NCBI Taxonomy" id="103349"/>
    <lineage>
        <taxon>Eukaryota</taxon>
        <taxon>Viridiplantae</taxon>
        <taxon>Streptophyta</taxon>
        <taxon>Embryophyta</taxon>
        <taxon>Tracheophyta</taxon>
        <taxon>Spermatophyta</taxon>
        <taxon>Magnoliopsida</taxon>
        <taxon>eudicotyledons</taxon>
        <taxon>Gunneridae</taxon>
        <taxon>Pentapetalae</taxon>
        <taxon>rosids</taxon>
        <taxon>Vitales</taxon>
        <taxon>Vitaceae</taxon>
        <taxon>Viteae</taxon>
        <taxon>Vitis</taxon>
    </lineage>
</organism>
<feature type="compositionally biased region" description="Acidic residues" evidence="1">
    <location>
        <begin position="63"/>
        <end position="74"/>
    </location>
</feature>
<dbReference type="AlphaFoldDB" id="A0AA38YWQ6"/>
<sequence>MTMIDSKRCLHYLSLKLALKFAAMSFFPSSLQMIWGTTGSTPVSCSVSAEDESAKESDSVLAAEEDAEEAEVGEDASGKVDAFLVS</sequence>
<accession>A0AA38YWQ6</accession>
<name>A0AA38YWQ6_VITRO</name>
<dbReference type="Proteomes" id="UP001168098">
    <property type="component" value="Unassembled WGS sequence"/>
</dbReference>
<dbReference type="EMBL" id="JARBHA010000017">
    <property type="protein sequence ID" value="KAJ9678105.1"/>
    <property type="molecule type" value="Genomic_DNA"/>
</dbReference>
<comment type="caution">
    <text evidence="2">The sequence shown here is derived from an EMBL/GenBank/DDBJ whole genome shotgun (WGS) entry which is preliminary data.</text>
</comment>
<gene>
    <name evidence="2" type="ORF">PVL29_022868</name>
</gene>
<keyword evidence="3" id="KW-1185">Reference proteome</keyword>
<feature type="region of interest" description="Disordered" evidence="1">
    <location>
        <begin position="46"/>
        <end position="86"/>
    </location>
</feature>
<evidence type="ECO:0000313" key="2">
    <source>
        <dbReference type="EMBL" id="KAJ9678105.1"/>
    </source>
</evidence>